<dbReference type="InterPro" id="IPR009057">
    <property type="entry name" value="Homeodomain-like_sf"/>
</dbReference>
<evidence type="ECO:0000256" key="2">
    <source>
        <dbReference type="ARBA" id="ARBA00023125"/>
    </source>
</evidence>
<proteinExistence type="predicted"/>
<dbReference type="PROSITE" id="PS01124">
    <property type="entry name" value="HTH_ARAC_FAMILY_2"/>
    <property type="match status" value="1"/>
</dbReference>
<keyword evidence="2" id="KW-0238">DNA-binding</keyword>
<dbReference type="Pfam" id="PF12833">
    <property type="entry name" value="HTH_18"/>
    <property type="match status" value="1"/>
</dbReference>
<dbReference type="SUPFAM" id="SSF46689">
    <property type="entry name" value="Homeodomain-like"/>
    <property type="match status" value="1"/>
</dbReference>
<dbReference type="SMART" id="SM00342">
    <property type="entry name" value="HTH_ARAC"/>
    <property type="match status" value="1"/>
</dbReference>
<dbReference type="AlphaFoldDB" id="A0A0U1DA83"/>
<gene>
    <name evidence="5" type="ORF">BN970_02251</name>
</gene>
<evidence type="ECO:0000256" key="3">
    <source>
        <dbReference type="ARBA" id="ARBA00023163"/>
    </source>
</evidence>
<keyword evidence="3" id="KW-0804">Transcription</keyword>
<dbReference type="GO" id="GO:0005829">
    <property type="term" value="C:cytosol"/>
    <property type="evidence" value="ECO:0007669"/>
    <property type="project" value="TreeGrafter"/>
</dbReference>
<dbReference type="PANTHER" id="PTHR47894">
    <property type="entry name" value="HTH-TYPE TRANSCRIPTIONAL REGULATOR GADX"/>
    <property type="match status" value="1"/>
</dbReference>
<sequence>MRSLVRQILPTGPVGLNDVARHIGLHPKALQRRLLAENATFADLVDQTRRDVAQRLLLDTDLGLDQVCRQLGYSEQSVLTRSCKRWFGSTPTAYRKARTGSAPLP</sequence>
<dbReference type="GO" id="GO:0003700">
    <property type="term" value="F:DNA-binding transcription factor activity"/>
    <property type="evidence" value="ECO:0007669"/>
    <property type="project" value="InterPro"/>
</dbReference>
<evidence type="ECO:0000259" key="4">
    <source>
        <dbReference type="PROSITE" id="PS01124"/>
    </source>
</evidence>
<keyword evidence="1" id="KW-0805">Transcription regulation</keyword>
<dbReference type="InterPro" id="IPR018060">
    <property type="entry name" value="HTH_AraC"/>
</dbReference>
<dbReference type="Gene3D" id="1.10.10.60">
    <property type="entry name" value="Homeodomain-like"/>
    <property type="match status" value="1"/>
</dbReference>
<dbReference type="Proteomes" id="UP000182227">
    <property type="component" value="Unassembled WGS sequence"/>
</dbReference>
<name>A0A0U1DA83_9MYCO</name>
<feature type="domain" description="HTH araC/xylS-type" evidence="4">
    <location>
        <begin position="1"/>
        <end position="97"/>
    </location>
</feature>
<dbReference type="GO" id="GO:0000976">
    <property type="term" value="F:transcription cis-regulatory region binding"/>
    <property type="evidence" value="ECO:0007669"/>
    <property type="project" value="TreeGrafter"/>
</dbReference>
<reference evidence="5 6" key="1">
    <citation type="submission" date="2015-03" db="EMBL/GenBank/DDBJ databases">
        <authorList>
            <person name="Murphy D."/>
        </authorList>
    </citation>
    <scope>NUCLEOTIDE SEQUENCE [LARGE SCALE GENOMIC DNA]</scope>
    <source>
        <strain evidence="5 6">D16</strain>
    </source>
</reference>
<protein>
    <submittedName>
        <fullName evidence="5">Transcriptional regulatory protein</fullName>
    </submittedName>
</protein>
<evidence type="ECO:0000313" key="5">
    <source>
        <dbReference type="EMBL" id="CQD11238.1"/>
    </source>
</evidence>
<evidence type="ECO:0000313" key="6">
    <source>
        <dbReference type="Proteomes" id="UP000182227"/>
    </source>
</evidence>
<organism evidence="5 6">
    <name type="scientific">Mycolicibacterium conceptionense</name>
    <dbReference type="NCBI Taxonomy" id="451644"/>
    <lineage>
        <taxon>Bacteria</taxon>
        <taxon>Bacillati</taxon>
        <taxon>Actinomycetota</taxon>
        <taxon>Actinomycetes</taxon>
        <taxon>Mycobacteriales</taxon>
        <taxon>Mycobacteriaceae</taxon>
        <taxon>Mycolicibacterium</taxon>
    </lineage>
</organism>
<evidence type="ECO:0000256" key="1">
    <source>
        <dbReference type="ARBA" id="ARBA00023015"/>
    </source>
</evidence>
<accession>A0A0U1DA83</accession>
<dbReference type="PANTHER" id="PTHR47894:SF4">
    <property type="entry name" value="HTH-TYPE TRANSCRIPTIONAL REGULATOR GADX"/>
    <property type="match status" value="1"/>
</dbReference>
<dbReference type="EMBL" id="CTEF01000001">
    <property type="protein sequence ID" value="CQD11238.1"/>
    <property type="molecule type" value="Genomic_DNA"/>
</dbReference>